<accession>A0ABN2D8J9</accession>
<reference evidence="1 2" key="1">
    <citation type="journal article" date="2019" name="Int. J. Syst. Evol. Microbiol.">
        <title>The Global Catalogue of Microorganisms (GCM) 10K type strain sequencing project: providing services to taxonomists for standard genome sequencing and annotation.</title>
        <authorList>
            <consortium name="The Broad Institute Genomics Platform"/>
            <consortium name="The Broad Institute Genome Sequencing Center for Infectious Disease"/>
            <person name="Wu L."/>
            <person name="Ma J."/>
        </authorList>
    </citation>
    <scope>NUCLEOTIDE SEQUENCE [LARGE SCALE GENOMIC DNA]</scope>
    <source>
        <strain evidence="1 2">JCM 15572</strain>
    </source>
</reference>
<name>A0ABN2D8J9_9ACTN</name>
<evidence type="ECO:0000313" key="2">
    <source>
        <dbReference type="Proteomes" id="UP001501705"/>
    </source>
</evidence>
<gene>
    <name evidence="1" type="ORF">GCM10009804_28970</name>
</gene>
<protein>
    <submittedName>
        <fullName evidence="1">Uncharacterized protein</fullName>
    </submittedName>
</protein>
<proteinExistence type="predicted"/>
<evidence type="ECO:0000313" key="1">
    <source>
        <dbReference type="EMBL" id="GAA1570722.1"/>
    </source>
</evidence>
<dbReference type="EMBL" id="BAAAPH010000008">
    <property type="protein sequence ID" value="GAA1570722.1"/>
    <property type="molecule type" value="Genomic_DNA"/>
</dbReference>
<organism evidence="1 2">
    <name type="scientific">Kribbella hippodromi</name>
    <dbReference type="NCBI Taxonomy" id="434347"/>
    <lineage>
        <taxon>Bacteria</taxon>
        <taxon>Bacillati</taxon>
        <taxon>Actinomycetota</taxon>
        <taxon>Actinomycetes</taxon>
        <taxon>Propionibacteriales</taxon>
        <taxon>Kribbellaceae</taxon>
        <taxon>Kribbella</taxon>
    </lineage>
</organism>
<sequence>MIVVTPRRRLVHENASPALQRLLGSGEVTAPTELGMPDLLADLAPELDSLSDLLIEDRDNDRRR</sequence>
<comment type="caution">
    <text evidence="1">The sequence shown here is derived from an EMBL/GenBank/DDBJ whole genome shotgun (WGS) entry which is preliminary data.</text>
</comment>
<keyword evidence="2" id="KW-1185">Reference proteome</keyword>
<dbReference type="Proteomes" id="UP001501705">
    <property type="component" value="Unassembled WGS sequence"/>
</dbReference>